<proteinExistence type="predicted"/>
<dbReference type="EMBL" id="LAZR01000095">
    <property type="protein sequence ID" value="KKN92298.1"/>
    <property type="molecule type" value="Genomic_DNA"/>
</dbReference>
<gene>
    <name evidence="3" type="ORF">LCGC14_0207890</name>
</gene>
<evidence type="ECO:0000256" key="1">
    <source>
        <dbReference type="SAM" id="MobiDB-lite"/>
    </source>
</evidence>
<keyword evidence="2" id="KW-1133">Transmembrane helix</keyword>
<dbReference type="AlphaFoldDB" id="A0A0F9XJQ8"/>
<protein>
    <submittedName>
        <fullName evidence="3">Uncharacterized protein</fullName>
    </submittedName>
</protein>
<evidence type="ECO:0000313" key="3">
    <source>
        <dbReference type="EMBL" id="KKN92298.1"/>
    </source>
</evidence>
<accession>A0A0F9XJQ8</accession>
<comment type="caution">
    <text evidence="3">The sequence shown here is derived from an EMBL/GenBank/DDBJ whole genome shotgun (WGS) entry which is preliminary data.</text>
</comment>
<keyword evidence="2" id="KW-0812">Transmembrane</keyword>
<feature type="transmembrane region" description="Helical" evidence="2">
    <location>
        <begin position="36"/>
        <end position="52"/>
    </location>
</feature>
<name>A0A0F9XJQ8_9ZZZZ</name>
<sequence length="124" mass="14368">MFHRFFTWFETFQGALFAAVWCLLAMVLQLSDEDPSTGWAIAMAACVMWWVYKARKALKNKSTNKVSVKLTNDQEQRIKEATEAFHATMKEVELELTQAMRVAEEKDVQSNRRADQEDGTERDD</sequence>
<evidence type="ECO:0000256" key="2">
    <source>
        <dbReference type="SAM" id="Phobius"/>
    </source>
</evidence>
<reference evidence="3" key="1">
    <citation type="journal article" date="2015" name="Nature">
        <title>Complex archaea that bridge the gap between prokaryotes and eukaryotes.</title>
        <authorList>
            <person name="Spang A."/>
            <person name="Saw J.H."/>
            <person name="Jorgensen S.L."/>
            <person name="Zaremba-Niedzwiedzka K."/>
            <person name="Martijn J."/>
            <person name="Lind A.E."/>
            <person name="van Eijk R."/>
            <person name="Schleper C."/>
            <person name="Guy L."/>
            <person name="Ettema T.J."/>
        </authorList>
    </citation>
    <scope>NUCLEOTIDE SEQUENCE</scope>
</reference>
<feature type="region of interest" description="Disordered" evidence="1">
    <location>
        <begin position="102"/>
        <end position="124"/>
    </location>
</feature>
<feature type="compositionally biased region" description="Basic and acidic residues" evidence="1">
    <location>
        <begin position="102"/>
        <end position="116"/>
    </location>
</feature>
<keyword evidence="2" id="KW-0472">Membrane</keyword>
<feature type="transmembrane region" description="Helical" evidence="2">
    <location>
        <begin position="12"/>
        <end position="30"/>
    </location>
</feature>
<organism evidence="3">
    <name type="scientific">marine sediment metagenome</name>
    <dbReference type="NCBI Taxonomy" id="412755"/>
    <lineage>
        <taxon>unclassified sequences</taxon>
        <taxon>metagenomes</taxon>
        <taxon>ecological metagenomes</taxon>
    </lineage>
</organism>